<evidence type="ECO:0000313" key="6">
    <source>
        <dbReference type="Proteomes" id="UP000813385"/>
    </source>
</evidence>
<comment type="caution">
    <text evidence="5">The sequence shown here is derived from an EMBL/GenBank/DDBJ whole genome shotgun (WGS) entry which is preliminary data.</text>
</comment>
<dbReference type="InterPro" id="IPR043129">
    <property type="entry name" value="ATPase_NBD"/>
</dbReference>
<dbReference type="SUPFAM" id="SSF100934">
    <property type="entry name" value="Heat shock protein 70kD (HSP70), C-terminal subdomain"/>
    <property type="match status" value="1"/>
</dbReference>
<keyword evidence="6" id="KW-1185">Reference proteome</keyword>
<dbReference type="OrthoDB" id="10262720at2759"/>
<dbReference type="GO" id="GO:0034663">
    <property type="term" value="C:endoplasmic reticulum chaperone complex"/>
    <property type="evidence" value="ECO:0007669"/>
    <property type="project" value="TreeGrafter"/>
</dbReference>
<evidence type="ECO:0000256" key="4">
    <source>
        <dbReference type="SAM" id="MobiDB-lite"/>
    </source>
</evidence>
<dbReference type="Pfam" id="PF00012">
    <property type="entry name" value="HSP70"/>
    <property type="match status" value="1"/>
</dbReference>
<dbReference type="GO" id="GO:0005524">
    <property type="term" value="F:ATP binding"/>
    <property type="evidence" value="ECO:0007669"/>
    <property type="project" value="UniProtKB-KW"/>
</dbReference>
<feature type="compositionally biased region" description="Low complexity" evidence="4">
    <location>
        <begin position="812"/>
        <end position="840"/>
    </location>
</feature>
<dbReference type="GO" id="GO:0030968">
    <property type="term" value="P:endoplasmic reticulum unfolded protein response"/>
    <property type="evidence" value="ECO:0007669"/>
    <property type="project" value="TreeGrafter"/>
</dbReference>
<dbReference type="Gene3D" id="1.20.1270.10">
    <property type="match status" value="1"/>
</dbReference>
<gene>
    <name evidence="5" type="ORF">B0T11DRAFT_274799</name>
</gene>
<name>A0A8K0X637_9PEZI</name>
<dbReference type="FunFam" id="1.20.1270.10:FF:000002">
    <property type="entry name" value="Heat shock 70 kDa protein 4"/>
    <property type="match status" value="1"/>
</dbReference>
<feature type="compositionally biased region" description="Basic and acidic residues" evidence="4">
    <location>
        <begin position="974"/>
        <end position="983"/>
    </location>
</feature>
<dbReference type="CDD" id="cd10230">
    <property type="entry name" value="ASKHA_NBD_HSP70_HYOU1"/>
    <property type="match status" value="1"/>
</dbReference>
<dbReference type="FunFam" id="3.90.640.10:FF:000039">
    <property type="entry name" value="Hsp70 family chaperone Lhs1/Orp150"/>
    <property type="match status" value="1"/>
</dbReference>
<evidence type="ECO:0000256" key="1">
    <source>
        <dbReference type="ARBA" id="ARBA00022741"/>
    </source>
</evidence>
<feature type="compositionally biased region" description="Basic residues" evidence="4">
    <location>
        <begin position="947"/>
        <end position="959"/>
    </location>
</feature>
<dbReference type="GO" id="GO:0140662">
    <property type="term" value="F:ATP-dependent protein folding chaperone"/>
    <property type="evidence" value="ECO:0007669"/>
    <property type="project" value="InterPro"/>
</dbReference>
<dbReference type="AlphaFoldDB" id="A0A8K0X637"/>
<organism evidence="5 6">
    <name type="scientific">Plectosphaerella cucumerina</name>
    <dbReference type="NCBI Taxonomy" id="40658"/>
    <lineage>
        <taxon>Eukaryota</taxon>
        <taxon>Fungi</taxon>
        <taxon>Dikarya</taxon>
        <taxon>Ascomycota</taxon>
        <taxon>Pezizomycotina</taxon>
        <taxon>Sordariomycetes</taxon>
        <taxon>Hypocreomycetidae</taxon>
        <taxon>Glomerellales</taxon>
        <taxon>Plectosphaerellaceae</taxon>
        <taxon>Plectosphaerella</taxon>
    </lineage>
</organism>
<evidence type="ECO:0000313" key="5">
    <source>
        <dbReference type="EMBL" id="KAH7367169.1"/>
    </source>
</evidence>
<feature type="region of interest" description="Disordered" evidence="4">
    <location>
        <begin position="593"/>
        <end position="659"/>
    </location>
</feature>
<dbReference type="Gene3D" id="3.90.640.10">
    <property type="entry name" value="Actin, Chain A, domain 4"/>
    <property type="match status" value="1"/>
</dbReference>
<feature type="region of interest" description="Disordered" evidence="4">
    <location>
        <begin position="811"/>
        <end position="882"/>
    </location>
</feature>
<feature type="compositionally biased region" description="Basic and acidic residues" evidence="4">
    <location>
        <begin position="638"/>
        <end position="648"/>
    </location>
</feature>
<keyword evidence="3" id="KW-0143">Chaperone</keyword>
<reference evidence="5" key="1">
    <citation type="journal article" date="2021" name="Nat. Commun.">
        <title>Genetic determinants of endophytism in the Arabidopsis root mycobiome.</title>
        <authorList>
            <person name="Mesny F."/>
            <person name="Miyauchi S."/>
            <person name="Thiergart T."/>
            <person name="Pickel B."/>
            <person name="Atanasova L."/>
            <person name="Karlsson M."/>
            <person name="Huettel B."/>
            <person name="Barry K.W."/>
            <person name="Haridas S."/>
            <person name="Chen C."/>
            <person name="Bauer D."/>
            <person name="Andreopoulos W."/>
            <person name="Pangilinan J."/>
            <person name="LaButti K."/>
            <person name="Riley R."/>
            <person name="Lipzen A."/>
            <person name="Clum A."/>
            <person name="Drula E."/>
            <person name="Henrissat B."/>
            <person name="Kohler A."/>
            <person name="Grigoriev I.V."/>
            <person name="Martin F.M."/>
            <person name="Hacquard S."/>
        </authorList>
    </citation>
    <scope>NUCLEOTIDE SEQUENCE</scope>
    <source>
        <strain evidence="5">MPI-CAGE-AT-0016</strain>
    </source>
</reference>
<dbReference type="EMBL" id="JAGPXD010000002">
    <property type="protein sequence ID" value="KAH7367169.1"/>
    <property type="molecule type" value="Genomic_DNA"/>
</dbReference>
<keyword evidence="1" id="KW-0547">Nucleotide-binding</keyword>
<dbReference type="InterPro" id="IPR013126">
    <property type="entry name" value="Hsp_70_fam"/>
</dbReference>
<feature type="compositionally biased region" description="Basic and acidic residues" evidence="4">
    <location>
        <begin position="861"/>
        <end position="874"/>
    </location>
</feature>
<accession>A0A8K0X637</accession>
<dbReference type="Proteomes" id="UP000813385">
    <property type="component" value="Unassembled WGS sequence"/>
</dbReference>
<dbReference type="PANTHER" id="PTHR45639">
    <property type="entry name" value="HSC70CB, ISOFORM G-RELATED"/>
    <property type="match status" value="1"/>
</dbReference>
<dbReference type="PRINTS" id="PR00301">
    <property type="entry name" value="HEATSHOCK70"/>
</dbReference>
<feature type="region of interest" description="Disordered" evidence="4">
    <location>
        <begin position="941"/>
        <end position="983"/>
    </location>
</feature>
<feature type="compositionally biased region" description="Acidic residues" evidence="4">
    <location>
        <begin position="600"/>
        <end position="610"/>
    </location>
</feature>
<dbReference type="Gene3D" id="3.30.30.30">
    <property type="match status" value="1"/>
</dbReference>
<proteinExistence type="predicted"/>
<dbReference type="InterPro" id="IPR029048">
    <property type="entry name" value="HSP70_C_sf"/>
</dbReference>
<dbReference type="SUPFAM" id="SSF53067">
    <property type="entry name" value="Actin-like ATPase domain"/>
    <property type="match status" value="2"/>
</dbReference>
<feature type="compositionally biased region" description="Low complexity" evidence="4">
    <location>
        <begin position="611"/>
        <end position="636"/>
    </location>
</feature>
<protein>
    <submittedName>
        <fullName evidence="5">Stress protein</fullName>
    </submittedName>
</protein>
<evidence type="ECO:0000256" key="3">
    <source>
        <dbReference type="ARBA" id="ARBA00023186"/>
    </source>
</evidence>
<keyword evidence="2" id="KW-0067">ATP-binding</keyword>
<dbReference type="PANTHER" id="PTHR45639:SF3">
    <property type="entry name" value="HYPOXIA UP-REGULATED PROTEIN 1"/>
    <property type="match status" value="1"/>
</dbReference>
<sequence>MPSRRPSALTVVLGSIFFFATHVFAVSAVLGVDFGTEYFKAALVKPGIPLEIVLTKDSRRKEASAVAFKPSRGGATAGSYPERAYGSDAIALAARFPADVYPNLKTILGHTTDDDIVQAYAARYPALQLEKHDVLGSAAFKSKAFTAEEDAWLVEELLAMQLQSIRKNAEISAGPDTTVRSIVLTVPPFYTIQEKRSIQLAAELAGLKVLSLISDGLAVGLNYATSRQFPNINEGGKPEHHLIFDMGAGSTTAAVLRFQARSVKDVGKFNKTVQEVAVLGAGWDTKLGGDLLNTAIVDDMVKQFVESKGAQKISAQAEGIKAHGRAMAKLTKEAERLRHILSANTNTQSSFEGLYEDVDFKYKISREDFEAMAAPLSTGIAAAVRTALDKAGLAIEDLDSIILHGGATRTPFVQKTLEDLAGSAEKVRTNVNADEAAVFGAGFRAAELSPSFRVKEIRISEGSMYATGMKWTNVKEKQQQQRLWSPISPIGGVPKEVTFANLDDFEVAFYQQIGETEVETSKLATKNLTETVAALKEKYSCTDSEIQFRVGLKLAADNGEVEAVKAVVECEAEVVESFVDGVKNLFGFGKKDQKPLEGDEKAEDAPEDPESSSSTTSSTESSSTEASSSSSAADAEASADKPAEEKEAPKKKKEIVSIPVKVTVERAGSPSLSTSAIKASKARLQAFETSDKARRQREEALNQLEGFTYKVRDLLENEAFVAASTAEERATLEQKASEASDWLYGEGADAAKDEFKVRHKELSEIASRVQARVTEAEKRPELVSGLKEALDKSTVFIDQIKGQIKEYNDWHASASASASASAESSSESSSTTTEAASSETPAGDFDGLEDDEPATPAADSTKSRTMDDVVKEKGPVPPLYTDEDVNSIAALHVEITSWLVKLESEQSALGPTDDPVLLVKDLEARRAKLDKAGMDLALKGVRNFDKKGKKPTSSKKGKSSKTASAKPAGQTIELGKDGKMPTEEEIEEILRRLKEQDGGEAPKHDEL</sequence>
<feature type="compositionally biased region" description="Low complexity" evidence="4">
    <location>
        <begin position="960"/>
        <end position="969"/>
    </location>
</feature>
<dbReference type="Gene3D" id="3.30.420.40">
    <property type="match status" value="2"/>
</dbReference>
<evidence type="ECO:0000256" key="2">
    <source>
        <dbReference type="ARBA" id="ARBA00022840"/>
    </source>
</evidence>